<protein>
    <recommendedName>
        <fullName evidence="3">PA14 domain-containing protein</fullName>
    </recommendedName>
</protein>
<dbReference type="Gene3D" id="2.60.120.1560">
    <property type="match status" value="1"/>
</dbReference>
<dbReference type="InParanoid" id="D8M981"/>
<dbReference type="SUPFAM" id="SSF56988">
    <property type="entry name" value="Anthrax protective antigen"/>
    <property type="match status" value="2"/>
</dbReference>
<gene>
    <name evidence="4" type="ORF">GSBLH_T00007186001</name>
</gene>
<keyword evidence="2" id="KW-0812">Transmembrane</keyword>
<dbReference type="GeneID" id="24923310"/>
<proteinExistence type="predicted"/>
<dbReference type="Pfam" id="PF07691">
    <property type="entry name" value="PA14"/>
    <property type="match status" value="1"/>
</dbReference>
<feature type="region of interest" description="Disordered" evidence="1">
    <location>
        <begin position="1370"/>
        <end position="1392"/>
    </location>
</feature>
<keyword evidence="2" id="KW-0472">Membrane</keyword>
<dbReference type="InterPro" id="IPR013783">
    <property type="entry name" value="Ig-like_fold"/>
</dbReference>
<evidence type="ECO:0000256" key="2">
    <source>
        <dbReference type="SAM" id="Phobius"/>
    </source>
</evidence>
<dbReference type="Gene3D" id="2.60.120.380">
    <property type="match status" value="1"/>
</dbReference>
<dbReference type="SMART" id="SM00758">
    <property type="entry name" value="PA14"/>
    <property type="match status" value="1"/>
</dbReference>
<evidence type="ECO:0000256" key="1">
    <source>
        <dbReference type="SAM" id="MobiDB-lite"/>
    </source>
</evidence>
<dbReference type="PROSITE" id="PS51820">
    <property type="entry name" value="PA14"/>
    <property type="match status" value="2"/>
</dbReference>
<dbReference type="InterPro" id="IPR011658">
    <property type="entry name" value="PA14_dom"/>
</dbReference>
<dbReference type="RefSeq" id="XP_012898668.1">
    <property type="nucleotide sequence ID" value="XM_013043214.1"/>
</dbReference>
<reference evidence="4" key="1">
    <citation type="submission" date="2010-02" db="EMBL/GenBank/DDBJ databases">
        <title>Sequencing and annotation of the Blastocystis hominis genome.</title>
        <authorList>
            <person name="Wincker P."/>
        </authorList>
    </citation>
    <scope>NUCLEOTIDE SEQUENCE</scope>
    <source>
        <strain evidence="4">Singapore isolate B</strain>
    </source>
</reference>
<dbReference type="Gene3D" id="2.60.40.10">
    <property type="entry name" value="Immunoglobulins"/>
    <property type="match status" value="3"/>
</dbReference>
<feature type="domain" description="PA14" evidence="3">
    <location>
        <begin position="1"/>
        <end position="138"/>
    </location>
</feature>
<keyword evidence="5" id="KW-1185">Reference proteome</keyword>
<feature type="transmembrane region" description="Helical" evidence="2">
    <location>
        <begin position="1338"/>
        <end position="1359"/>
    </location>
</feature>
<dbReference type="Proteomes" id="UP000008312">
    <property type="component" value="Unassembled WGS sequence"/>
</dbReference>
<dbReference type="EMBL" id="FN668688">
    <property type="protein sequence ID" value="CBK24620.2"/>
    <property type="molecule type" value="Genomic_DNA"/>
</dbReference>
<sequence length="1392" mass="159499">MTENFAQHESVTKCVRLTEPIDFYENYNKEKVHHWPGLTDDVGSDYFVKLTGYFKAAKTGQYTFRLNITNYASLVIDDEEWMTLGTVGKSFVHQNVTRTLEKGMHLFTIYYTYTDLESALHVEWRRDQGEWQTLSASALYFGSRGPAFLNYPDVSVMKGMAINVTDHTVRMGFVEKYTIQPALPSTLSLNPFTGDIVGTVDTAINQIFTITAENAFGSSSAEWQLLVNETPLAGLEGHYYRLDKDENACQQRFYDYLMDLYTIRNDLDINHPFEHPNGYWEGIPSPMFYYGSHVEWNGYLDVKEEGEWQFQTQHIDGLKIMFDDKLFINSYSCSESISHMTRSISLTKGYHKVQILWFSSHKDFMLIITVKRPSDAEFISIPEDLFVHAPSSALSMTTQVNQFYVGRPIPTISPLAFAVEEPFTSYSITPELPSGLTFSNGQISGTPSVEFGPTVFEIQATSKGKQYTTTCTYASYSVEGPGEVRVTDGINNITSVKWDIYKQINKLKLSCGNSFCKLDIAPALPEGVTYDSAKLEITGRPTEAMEQTVFTISASTEASTTTKELTAEVPICEYGHYYYIEGMMYSGAFDLYIYKGEVLTKSYEKVKLNDISLVLCIESYNYNIAIRPNPFQQSISSISLKRDDGLIFFDTKIKESNWFNTTWEMIQTEVPKLDIEITEYYVKPSETLNIPYKIIGLTRPLTVDSAHAEDVTIREITSNIEIKISGSGKIEYTFIVENDAGRSEVTITAWSDECPENTMLIQCFGSEFYYSDSFTLTRVSDGKKVIDRNLGVSLSNVFHICIENVPYYLTRYRKSSSDEKKYVVLKNQQGRYLGTMGFMLGTLQTELFQLVSLVQENSPRKAWVSSSSVNRKWREIGFNERKWIADSRDLGSFSSNMLTAYFRYHLNVNKEISIPALLLDVKANGGFVMYLNGYEVIRMNLPLGGLSSKVMARRHIDLSQWTRVSVNAEWLQEGDNVLSVELHCYSTGQPELEKIMFELSQEQFTGSSYFFSESGYVAGTDHGVTSSSDPYDVFFSTNNYRYWEDVELPAQLRLTFLDNEPRFVNRMVMRSSYDALYQPIRFEVFGVINQTVYDGTEYSFQEVKESILVVNNPYILDVKLKEETFFLYPSRPYSAYEVSVHATNSETQTVRINKIWFYADHHYYCPEEDDWPRTRGGDSVFGKCSIFKIGQSTRVCNTTGEWLDRDQGTCLTRWAGKTSAFLDAAYRIDNCTMEIYYNNTEAAFREVLVREMTVKEENVLLYLPRRCEAEGELPAVCVKVRLEPHRLTSQYVKMELDLFNTNITGLFYKKEMYGVPQHMTISLIEKVKLREMITGKDLILTVIIAILLVLCIVLFMMYYKTKYGSRNSKRKQLSKKSRQLDVLPSQQTEKLI</sequence>
<evidence type="ECO:0000259" key="3">
    <source>
        <dbReference type="PROSITE" id="PS51820"/>
    </source>
</evidence>
<organism evidence="4">
    <name type="scientific">Blastocystis hominis</name>
    <dbReference type="NCBI Taxonomy" id="12968"/>
    <lineage>
        <taxon>Eukaryota</taxon>
        <taxon>Sar</taxon>
        <taxon>Stramenopiles</taxon>
        <taxon>Bigyra</taxon>
        <taxon>Opalozoa</taxon>
        <taxon>Opalinata</taxon>
        <taxon>Blastocystidae</taxon>
        <taxon>Blastocystis</taxon>
    </lineage>
</organism>
<keyword evidence="2" id="KW-1133">Transmembrane helix</keyword>
<evidence type="ECO:0000313" key="5">
    <source>
        <dbReference type="Proteomes" id="UP000008312"/>
    </source>
</evidence>
<accession>D8M981</accession>
<dbReference type="InterPro" id="IPR037524">
    <property type="entry name" value="PA14/GLEYA"/>
</dbReference>
<dbReference type="OrthoDB" id="204799at2759"/>
<dbReference type="Gene3D" id="2.60.120.260">
    <property type="entry name" value="Galactose-binding domain-like"/>
    <property type="match status" value="1"/>
</dbReference>
<evidence type="ECO:0000313" key="4">
    <source>
        <dbReference type="EMBL" id="CBK24620.2"/>
    </source>
</evidence>
<name>D8M981_BLAHO</name>
<feature type="domain" description="PA14" evidence="3">
    <location>
        <begin position="230"/>
        <end position="385"/>
    </location>
</feature>